<proteinExistence type="predicted"/>
<evidence type="ECO:0000313" key="2">
    <source>
        <dbReference type="Proteomes" id="UP000826573"/>
    </source>
</evidence>
<comment type="caution">
    <text evidence="1">The sequence shown here is derived from an EMBL/GenBank/DDBJ whole genome shotgun (WGS) entry which is preliminary data.</text>
</comment>
<dbReference type="Proteomes" id="UP000826573">
    <property type="component" value="Unassembled WGS sequence"/>
</dbReference>
<dbReference type="AlphaFoldDB" id="A0A9P8HQ19"/>
<evidence type="ECO:0000313" key="1">
    <source>
        <dbReference type="EMBL" id="KAH0527820.1"/>
    </source>
</evidence>
<dbReference type="EMBL" id="JAIMJC010000003">
    <property type="protein sequence ID" value="KAH0527820.1"/>
    <property type="molecule type" value="Genomic_DNA"/>
</dbReference>
<sequence>MALPLQLSWLRMPGRLATPTSNWLRMRRGDGTQESQAAEEPRQLSLPRSIHPHCPRTHYSSIPCLGDRPTPLKATATTWCYYQPAATIPKTADKVVLVKLVPVSGLADSCSIGRHGISWAGLCKGRLRHLGGLWNLQLARENKSKIPWYGVVATEIA</sequence>
<protein>
    <submittedName>
        <fullName evidence="1">Uncharacterized protein</fullName>
    </submittedName>
</protein>
<reference evidence="1 2" key="1">
    <citation type="submission" date="2021-08" db="EMBL/GenBank/DDBJ databases">
        <title>The highly contiguous genome resource for Trichoderma semiorbis FJ059, a fungal antagonistic to plant pathogens.</title>
        <authorList>
            <person name="Liu T."/>
        </authorList>
    </citation>
    <scope>NUCLEOTIDE SEQUENCE [LARGE SCALE GENOMIC DNA]</scope>
    <source>
        <strain evidence="1 2">FJ059</strain>
    </source>
</reference>
<name>A0A9P8HQ19_9HYPO</name>
<gene>
    <name evidence="1" type="ORF">TsFJ059_002753</name>
</gene>
<organism evidence="1 2">
    <name type="scientific">Trichoderma semiorbis</name>
    <dbReference type="NCBI Taxonomy" id="1491008"/>
    <lineage>
        <taxon>Eukaryota</taxon>
        <taxon>Fungi</taxon>
        <taxon>Dikarya</taxon>
        <taxon>Ascomycota</taxon>
        <taxon>Pezizomycotina</taxon>
        <taxon>Sordariomycetes</taxon>
        <taxon>Hypocreomycetidae</taxon>
        <taxon>Hypocreales</taxon>
        <taxon>Hypocreaceae</taxon>
        <taxon>Trichoderma</taxon>
    </lineage>
</organism>
<accession>A0A9P8HQ19</accession>
<keyword evidence="2" id="KW-1185">Reference proteome</keyword>